<evidence type="ECO:0000313" key="7">
    <source>
        <dbReference type="EMBL" id="KAI1712470.1"/>
    </source>
</evidence>
<dbReference type="InterPro" id="IPR037136">
    <property type="entry name" value="RNA3'_phos_cyclase_dom_sf"/>
</dbReference>
<dbReference type="GO" id="GO:0004521">
    <property type="term" value="F:RNA endonuclease activity"/>
    <property type="evidence" value="ECO:0007669"/>
    <property type="project" value="TreeGrafter"/>
</dbReference>
<feature type="domain" description="RNA 3'-terminal phosphate cyclase" evidence="5">
    <location>
        <begin position="9"/>
        <end position="295"/>
    </location>
</feature>
<accession>A0AAD4N0A9</accession>
<reference evidence="7" key="1">
    <citation type="submission" date="2022-01" db="EMBL/GenBank/DDBJ databases">
        <title>Genome Sequence Resource for Two Populations of Ditylenchus destructor, the Migratory Endoparasitic Phytonematode.</title>
        <authorList>
            <person name="Zhang H."/>
            <person name="Lin R."/>
            <person name="Xie B."/>
        </authorList>
    </citation>
    <scope>NUCLEOTIDE SEQUENCE</scope>
    <source>
        <strain evidence="7">BazhouSP</strain>
    </source>
</reference>
<evidence type="ECO:0000256" key="4">
    <source>
        <dbReference type="ARBA" id="ARBA00023242"/>
    </source>
</evidence>
<proteinExistence type="inferred from homology"/>
<dbReference type="Pfam" id="PF01137">
    <property type="entry name" value="RTC"/>
    <property type="match status" value="1"/>
</dbReference>
<dbReference type="AlphaFoldDB" id="A0AAD4N0A9"/>
<dbReference type="InterPro" id="IPR000228">
    <property type="entry name" value="RNA3'_term_phos_cyc"/>
</dbReference>
<dbReference type="InterPro" id="IPR020719">
    <property type="entry name" value="RNA3'_term_phos_cycl-like_CS"/>
</dbReference>
<keyword evidence="4" id="KW-0539">Nucleus</keyword>
<dbReference type="PANTHER" id="PTHR11096:SF1">
    <property type="entry name" value="RNA 3'-TERMINAL PHOSPHATE CYCLASE-LIKE PROTEIN"/>
    <property type="match status" value="1"/>
</dbReference>
<dbReference type="InterPro" id="IPR013791">
    <property type="entry name" value="RNA3'-term_phos_cycl_insert"/>
</dbReference>
<gene>
    <name evidence="7" type="ORF">DdX_09556</name>
</gene>
<feature type="domain" description="RNA 3'-terminal phosphate cyclase insert" evidence="6">
    <location>
        <begin position="137"/>
        <end position="241"/>
    </location>
</feature>
<dbReference type="SUPFAM" id="SSF55205">
    <property type="entry name" value="EPT/RTPC-like"/>
    <property type="match status" value="1"/>
</dbReference>
<dbReference type="NCBIfam" id="TIGR03400">
    <property type="entry name" value="18S_RNA_Rcl1p"/>
    <property type="match status" value="1"/>
</dbReference>
<evidence type="ECO:0000259" key="5">
    <source>
        <dbReference type="Pfam" id="PF01137"/>
    </source>
</evidence>
<dbReference type="InterPro" id="IPR016443">
    <property type="entry name" value="RNA3'_term_phos_cyc_type_2"/>
</dbReference>
<dbReference type="PROSITE" id="PS01287">
    <property type="entry name" value="RTC"/>
    <property type="match status" value="1"/>
</dbReference>
<dbReference type="Pfam" id="PF05189">
    <property type="entry name" value="RTC_insert"/>
    <property type="match status" value="1"/>
</dbReference>
<dbReference type="EMBL" id="JAKKPZ010000018">
    <property type="protein sequence ID" value="KAI1712470.1"/>
    <property type="molecule type" value="Genomic_DNA"/>
</dbReference>
<comment type="subcellular location">
    <subcellularLocation>
        <location evidence="1">Nucleus</location>
        <location evidence="1">Nucleolus</location>
    </subcellularLocation>
</comment>
<dbReference type="InterPro" id="IPR023797">
    <property type="entry name" value="RNA3'_phos_cyclase_dom"/>
</dbReference>
<keyword evidence="8" id="KW-1185">Reference proteome</keyword>
<evidence type="ECO:0000256" key="2">
    <source>
        <dbReference type="ARBA" id="ARBA00007089"/>
    </source>
</evidence>
<dbReference type="InterPro" id="IPR036553">
    <property type="entry name" value="RPTC_insert"/>
</dbReference>
<dbReference type="Gene3D" id="3.30.360.20">
    <property type="entry name" value="RNA 3'-terminal phosphate cyclase, insert domain"/>
    <property type="match status" value="1"/>
</dbReference>
<evidence type="ECO:0000256" key="1">
    <source>
        <dbReference type="ARBA" id="ARBA00004604"/>
    </source>
</evidence>
<protein>
    <submittedName>
        <fullName evidence="7">RNA 3'-terminal phosphate cyclase domain-containing protein</fullName>
    </submittedName>
</protein>
<comment type="caution">
    <text evidence="7">The sequence shown here is derived from an EMBL/GenBank/DDBJ whole genome shotgun (WGS) entry which is preliminary data.</text>
</comment>
<evidence type="ECO:0000313" key="8">
    <source>
        <dbReference type="Proteomes" id="UP001201812"/>
    </source>
</evidence>
<evidence type="ECO:0000256" key="3">
    <source>
        <dbReference type="ARBA" id="ARBA00022517"/>
    </source>
</evidence>
<sequence length="346" mass="38427">MVCDPDWRDKISNGTKIVINKTGTQVKFIPGLLQGGELELDCSTQRCISYFLEPLVLMAPFCKVPIHANLKGVTNAPNELSVDAIRATWLPVFNKFVINDENLSLKINARGFLPDGGGSVTFNGPIVRTLRSVQREKPGKICKIRGLAYVCKVSPSFAARMIDAAKKMLRGYIADVYITVDQRKGVQGGSSPGFGIFLTAETTEGVFYHGEEMSCPKGSKEDQVVAEDVGRRAAENLLSEIHRGGCMDSSAQILATTFMTLCEKDVSKFLFGPLPLYTVHALRNLSHFFDQKFKIDEVWKIKESRESDENVKEKKEILRELRTGSNEKALMTCIGVGYFNINKVML</sequence>
<keyword evidence="3" id="KW-0690">Ribosome biogenesis</keyword>
<dbReference type="GO" id="GO:0000479">
    <property type="term" value="P:endonucleolytic cleavage of tricistronic rRNA transcript (SSU-rRNA, 5.8S rRNA, LSU-rRNA)"/>
    <property type="evidence" value="ECO:0007669"/>
    <property type="project" value="TreeGrafter"/>
</dbReference>
<dbReference type="Gene3D" id="3.65.10.20">
    <property type="entry name" value="RNA 3'-terminal phosphate cyclase domain"/>
    <property type="match status" value="1"/>
</dbReference>
<dbReference type="Proteomes" id="UP001201812">
    <property type="component" value="Unassembled WGS sequence"/>
</dbReference>
<dbReference type="FunFam" id="3.30.360.20:FF:000004">
    <property type="entry name" value="18S rRNA biogenesis protein"/>
    <property type="match status" value="1"/>
</dbReference>
<dbReference type="GO" id="GO:0005730">
    <property type="term" value="C:nucleolus"/>
    <property type="evidence" value="ECO:0007669"/>
    <property type="project" value="UniProtKB-SubCell"/>
</dbReference>
<dbReference type="PANTHER" id="PTHR11096">
    <property type="entry name" value="RNA 3' TERMINAL PHOSPHATE CYCLASE"/>
    <property type="match status" value="1"/>
</dbReference>
<evidence type="ECO:0000259" key="6">
    <source>
        <dbReference type="Pfam" id="PF05189"/>
    </source>
</evidence>
<dbReference type="InterPro" id="IPR013792">
    <property type="entry name" value="RNA3'P_cycl/enolpyr_Trfase_a/b"/>
</dbReference>
<name>A0AAD4N0A9_9BILA</name>
<comment type="similarity">
    <text evidence="2">Belongs to the RNA 3'-terminal cyclase family. Type 2 subfamily.</text>
</comment>
<organism evidence="7 8">
    <name type="scientific">Ditylenchus destructor</name>
    <dbReference type="NCBI Taxonomy" id="166010"/>
    <lineage>
        <taxon>Eukaryota</taxon>
        <taxon>Metazoa</taxon>
        <taxon>Ecdysozoa</taxon>
        <taxon>Nematoda</taxon>
        <taxon>Chromadorea</taxon>
        <taxon>Rhabditida</taxon>
        <taxon>Tylenchina</taxon>
        <taxon>Tylenchomorpha</taxon>
        <taxon>Sphaerularioidea</taxon>
        <taxon>Anguinidae</taxon>
        <taxon>Anguininae</taxon>
        <taxon>Ditylenchus</taxon>
    </lineage>
</organism>